<dbReference type="SMART" id="SM00418">
    <property type="entry name" value="HTH_ARSR"/>
    <property type="match status" value="1"/>
</dbReference>
<keyword evidence="6" id="KW-1185">Reference proteome</keyword>
<protein>
    <submittedName>
        <fullName evidence="5">HTH-type transcriptional repressor SmtB</fullName>
    </submittedName>
</protein>
<keyword evidence="3" id="KW-0804">Transcription</keyword>
<dbReference type="PRINTS" id="PR00778">
    <property type="entry name" value="HTHARSR"/>
</dbReference>
<gene>
    <name evidence="5" type="primary">smtB</name>
    <name evidence="5" type="ORF">Pla100_14320</name>
</gene>
<evidence type="ECO:0000256" key="1">
    <source>
        <dbReference type="ARBA" id="ARBA00023015"/>
    </source>
</evidence>
<dbReference type="PANTHER" id="PTHR43132">
    <property type="entry name" value="ARSENICAL RESISTANCE OPERON REPRESSOR ARSR-RELATED"/>
    <property type="match status" value="1"/>
</dbReference>
<keyword evidence="2" id="KW-0238">DNA-binding</keyword>
<sequence>MKPQEASQCCGPIDDLLDAELFKALGEPTRLKLLSCLAKCGRACSVTELTECCVVDFSVVSRHLGVLEKAGVVTATKQGRTVFYEVRYKHLTVAFRSLAKAVEGCRPKRGAAKASL</sequence>
<dbReference type="InterPro" id="IPR011991">
    <property type="entry name" value="ArsR-like_HTH"/>
</dbReference>
<dbReference type="NCBIfam" id="NF033788">
    <property type="entry name" value="HTH_metalloreg"/>
    <property type="match status" value="1"/>
</dbReference>
<comment type="caution">
    <text evidence="5">The sequence shown here is derived from an EMBL/GenBank/DDBJ whole genome shotgun (WGS) entry which is preliminary data.</text>
</comment>
<name>A0A5C6AQD3_9BACT</name>
<dbReference type="CDD" id="cd00090">
    <property type="entry name" value="HTH_ARSR"/>
    <property type="match status" value="1"/>
</dbReference>
<reference evidence="5 6" key="1">
    <citation type="submission" date="2019-02" db="EMBL/GenBank/DDBJ databases">
        <title>Deep-cultivation of Planctomycetes and their phenomic and genomic characterization uncovers novel biology.</title>
        <authorList>
            <person name="Wiegand S."/>
            <person name="Jogler M."/>
            <person name="Boedeker C."/>
            <person name="Pinto D."/>
            <person name="Vollmers J."/>
            <person name="Rivas-Marin E."/>
            <person name="Kohn T."/>
            <person name="Peeters S.H."/>
            <person name="Heuer A."/>
            <person name="Rast P."/>
            <person name="Oberbeckmann S."/>
            <person name="Bunk B."/>
            <person name="Jeske O."/>
            <person name="Meyerdierks A."/>
            <person name="Storesund J.E."/>
            <person name="Kallscheuer N."/>
            <person name="Luecker S."/>
            <person name="Lage O.M."/>
            <person name="Pohl T."/>
            <person name="Merkel B.J."/>
            <person name="Hornburger P."/>
            <person name="Mueller R.-W."/>
            <person name="Bruemmer F."/>
            <person name="Labrenz M."/>
            <person name="Spormann A.M."/>
            <person name="Op Den Camp H."/>
            <person name="Overmann J."/>
            <person name="Amann R."/>
            <person name="Jetten M.S.M."/>
            <person name="Mascher T."/>
            <person name="Medema M.H."/>
            <person name="Devos D.P."/>
            <person name="Kaster A.-K."/>
            <person name="Ovreas L."/>
            <person name="Rohde M."/>
            <person name="Galperin M.Y."/>
            <person name="Jogler C."/>
        </authorList>
    </citation>
    <scope>NUCLEOTIDE SEQUENCE [LARGE SCALE GENOMIC DNA]</scope>
    <source>
        <strain evidence="5 6">Pla100</strain>
    </source>
</reference>
<evidence type="ECO:0000313" key="5">
    <source>
        <dbReference type="EMBL" id="TWU01697.1"/>
    </source>
</evidence>
<dbReference type="OrthoDB" id="274095at2"/>
<evidence type="ECO:0000259" key="4">
    <source>
        <dbReference type="PROSITE" id="PS50987"/>
    </source>
</evidence>
<accession>A0A5C6AQD3</accession>
<dbReference type="Proteomes" id="UP000316213">
    <property type="component" value="Unassembled WGS sequence"/>
</dbReference>
<dbReference type="Gene3D" id="1.10.10.10">
    <property type="entry name" value="Winged helix-like DNA-binding domain superfamily/Winged helix DNA-binding domain"/>
    <property type="match status" value="1"/>
</dbReference>
<evidence type="ECO:0000256" key="2">
    <source>
        <dbReference type="ARBA" id="ARBA00023125"/>
    </source>
</evidence>
<dbReference type="InterPro" id="IPR001845">
    <property type="entry name" value="HTH_ArsR_DNA-bd_dom"/>
</dbReference>
<dbReference type="GO" id="GO:0003700">
    <property type="term" value="F:DNA-binding transcription factor activity"/>
    <property type="evidence" value="ECO:0007669"/>
    <property type="project" value="InterPro"/>
</dbReference>
<proteinExistence type="predicted"/>
<dbReference type="PROSITE" id="PS50987">
    <property type="entry name" value="HTH_ARSR_2"/>
    <property type="match status" value="1"/>
</dbReference>
<organism evidence="5 6">
    <name type="scientific">Neorhodopirellula pilleata</name>
    <dbReference type="NCBI Taxonomy" id="2714738"/>
    <lineage>
        <taxon>Bacteria</taxon>
        <taxon>Pseudomonadati</taxon>
        <taxon>Planctomycetota</taxon>
        <taxon>Planctomycetia</taxon>
        <taxon>Pirellulales</taxon>
        <taxon>Pirellulaceae</taxon>
        <taxon>Neorhodopirellula</taxon>
    </lineage>
</organism>
<feature type="domain" description="HTH arsR-type" evidence="4">
    <location>
        <begin position="10"/>
        <end position="106"/>
    </location>
</feature>
<dbReference type="GO" id="GO:0003677">
    <property type="term" value="F:DNA binding"/>
    <property type="evidence" value="ECO:0007669"/>
    <property type="project" value="UniProtKB-KW"/>
</dbReference>
<dbReference type="SUPFAM" id="SSF46785">
    <property type="entry name" value="Winged helix' DNA-binding domain"/>
    <property type="match status" value="1"/>
</dbReference>
<dbReference type="RefSeq" id="WP_146576941.1">
    <property type="nucleotide sequence ID" value="NZ_SJPM01000002.1"/>
</dbReference>
<evidence type="ECO:0000313" key="6">
    <source>
        <dbReference type="Proteomes" id="UP000316213"/>
    </source>
</evidence>
<keyword evidence="1" id="KW-0805">Transcription regulation</keyword>
<dbReference type="AlphaFoldDB" id="A0A5C6AQD3"/>
<dbReference type="InterPro" id="IPR051011">
    <property type="entry name" value="Metal_resp_trans_reg"/>
</dbReference>
<dbReference type="InterPro" id="IPR036388">
    <property type="entry name" value="WH-like_DNA-bd_sf"/>
</dbReference>
<dbReference type="InterPro" id="IPR036390">
    <property type="entry name" value="WH_DNA-bd_sf"/>
</dbReference>
<evidence type="ECO:0000256" key="3">
    <source>
        <dbReference type="ARBA" id="ARBA00023163"/>
    </source>
</evidence>
<dbReference type="PANTHER" id="PTHR43132:SF2">
    <property type="entry name" value="ARSENICAL RESISTANCE OPERON REPRESSOR ARSR-RELATED"/>
    <property type="match status" value="1"/>
</dbReference>
<dbReference type="Pfam" id="PF12840">
    <property type="entry name" value="HTH_20"/>
    <property type="match status" value="1"/>
</dbReference>
<dbReference type="EMBL" id="SJPM01000002">
    <property type="protein sequence ID" value="TWU01697.1"/>
    <property type="molecule type" value="Genomic_DNA"/>
</dbReference>